<dbReference type="AlphaFoldDB" id="A0AAW8DJY9"/>
<evidence type="ECO:0000313" key="7">
    <source>
        <dbReference type="Proteomes" id="UP001230951"/>
    </source>
</evidence>
<dbReference type="Proteomes" id="UP001230951">
    <property type="component" value="Unassembled WGS sequence"/>
</dbReference>
<keyword evidence="4" id="KW-1133">Transmembrane helix</keyword>
<evidence type="ECO:0000313" key="5">
    <source>
        <dbReference type="EMBL" id="MDP9905253.1"/>
    </source>
</evidence>
<feature type="transmembrane region" description="Helical" evidence="4">
    <location>
        <begin position="377"/>
        <end position="394"/>
    </location>
</feature>
<dbReference type="Pfam" id="PF13641">
    <property type="entry name" value="Glyco_tranf_2_3"/>
    <property type="match status" value="1"/>
</dbReference>
<keyword evidence="4" id="KW-0472">Membrane</keyword>
<comment type="similarity">
    <text evidence="1">Belongs to the glycosyltransferase 2 family.</text>
</comment>
<dbReference type="EMBL" id="JAUSTF010000003">
    <property type="protein sequence ID" value="MDQ0180385.1"/>
    <property type="molecule type" value="Genomic_DNA"/>
</dbReference>
<gene>
    <name evidence="5" type="ORF">J2S90_002219</name>
    <name evidence="6" type="ORF">J2S93_001807</name>
</gene>
<dbReference type="PANTHER" id="PTHR43630:SF1">
    <property type="entry name" value="POLY-BETA-1,6-N-ACETYL-D-GLUCOSAMINE SYNTHASE"/>
    <property type="match status" value="1"/>
</dbReference>
<sequence>MIVLLSIFLVLGVSTIFWSVAGLVRLAGEESWRVKGLSSRIRGWIALLRGGTVPIPRRPRARHRAKGVRLYPANVAVLVAAHNEALVIRETILAASALVPRRNIHVVSDMSTDDTAAIARAAGVKVLDLEPNRGKAGALAAGIAHFDLCKRFKVVMLLDADTRPTPDYLETGLPLFDDPTVVAVAGRAKSIMSPAPPTAIGRFLVAYRERLYIVVQLLLKYGQAAQGANVVSIVPGFASMYRTSALAKIEVLAPGLVIEDFNMTFEIHAKKLGRIAFHPSAAVAYTQDPDNLKDYIKQVRRWILGFWQTVRRHGLQFSRFWFVLGLYIVELVASCLFFVLLVPAFLLSSLAAIEVWIFGNRSEVFIFLSGVLRPQDVLIGVFLPDLFLTVLAAVSMRNPRFLLMAPFFPLMRILDAVICLQVLPKAYSASSSGVWVSPVRRIQRQPQEIATPGPSVVRTG</sequence>
<dbReference type="SUPFAM" id="SSF53448">
    <property type="entry name" value="Nucleotide-diphospho-sugar transferases"/>
    <property type="match status" value="1"/>
</dbReference>
<dbReference type="EMBL" id="JAUSRG010000005">
    <property type="protein sequence ID" value="MDP9905253.1"/>
    <property type="molecule type" value="Genomic_DNA"/>
</dbReference>
<evidence type="ECO:0000256" key="2">
    <source>
        <dbReference type="ARBA" id="ARBA00022676"/>
    </source>
</evidence>
<keyword evidence="4" id="KW-0812">Transmembrane</keyword>
<evidence type="ECO:0000256" key="3">
    <source>
        <dbReference type="ARBA" id="ARBA00022679"/>
    </source>
</evidence>
<feature type="transmembrane region" description="Helical" evidence="4">
    <location>
        <begin position="320"/>
        <end position="346"/>
    </location>
</feature>
<dbReference type="InterPro" id="IPR029044">
    <property type="entry name" value="Nucleotide-diphossugar_trans"/>
</dbReference>
<keyword evidence="7" id="KW-1185">Reference proteome</keyword>
<accession>A0AAW8DJY9</accession>
<comment type="caution">
    <text evidence="5">The sequence shown here is derived from an EMBL/GenBank/DDBJ whole genome shotgun (WGS) entry which is preliminary data.</text>
</comment>
<dbReference type="GO" id="GO:0016757">
    <property type="term" value="F:glycosyltransferase activity"/>
    <property type="evidence" value="ECO:0007669"/>
    <property type="project" value="UniProtKB-KW"/>
</dbReference>
<evidence type="ECO:0000313" key="6">
    <source>
        <dbReference type="EMBL" id="MDQ0180385.1"/>
    </source>
</evidence>
<evidence type="ECO:0000256" key="4">
    <source>
        <dbReference type="SAM" id="Phobius"/>
    </source>
</evidence>
<reference evidence="5 7" key="1">
    <citation type="submission" date="2023-07" db="EMBL/GenBank/DDBJ databases">
        <title>Sorghum-associated microbial communities from plants grown in Nebraska, USA.</title>
        <authorList>
            <person name="Schachtman D."/>
        </authorList>
    </citation>
    <scope>NUCLEOTIDE SEQUENCE</scope>
    <source>
        <strain evidence="5">DS1006</strain>
        <strain evidence="6 7">DS1016</strain>
    </source>
</reference>
<feature type="transmembrane region" description="Helical" evidence="4">
    <location>
        <begin position="6"/>
        <end position="27"/>
    </location>
</feature>
<organism evidence="5 8">
    <name type="scientific">Arthrobacter bambusae</name>
    <dbReference type="NCBI Taxonomy" id="1338426"/>
    <lineage>
        <taxon>Bacteria</taxon>
        <taxon>Bacillati</taxon>
        <taxon>Actinomycetota</taxon>
        <taxon>Actinomycetes</taxon>
        <taxon>Micrococcales</taxon>
        <taxon>Micrococcaceae</taxon>
        <taxon>Arthrobacter</taxon>
    </lineage>
</organism>
<dbReference type="PANTHER" id="PTHR43630">
    <property type="entry name" value="POLY-BETA-1,6-N-ACETYL-D-GLUCOSAMINE SYNTHASE"/>
    <property type="match status" value="1"/>
</dbReference>
<dbReference type="CDD" id="cd06423">
    <property type="entry name" value="CESA_like"/>
    <property type="match status" value="1"/>
</dbReference>
<keyword evidence="2" id="KW-0328">Glycosyltransferase</keyword>
<keyword evidence="3" id="KW-0808">Transferase</keyword>
<evidence type="ECO:0000256" key="1">
    <source>
        <dbReference type="ARBA" id="ARBA00006739"/>
    </source>
</evidence>
<protein>
    <submittedName>
        <fullName evidence="5">Cellulose synthase/poly-beta-1,6-N-acetylglucosamine synthase-like glycosyltransferase</fullName>
    </submittedName>
</protein>
<name>A0AAW8DJY9_9MICC</name>
<dbReference type="RefSeq" id="WP_284989821.1">
    <property type="nucleotide sequence ID" value="NZ_JAUSRG010000005.1"/>
</dbReference>
<evidence type="ECO:0000313" key="8">
    <source>
        <dbReference type="Proteomes" id="UP001242995"/>
    </source>
</evidence>
<dbReference type="Gene3D" id="3.90.550.10">
    <property type="entry name" value="Spore Coat Polysaccharide Biosynthesis Protein SpsA, Chain A"/>
    <property type="match status" value="1"/>
</dbReference>
<dbReference type="Proteomes" id="UP001242995">
    <property type="component" value="Unassembled WGS sequence"/>
</dbReference>
<proteinExistence type="inferred from homology"/>